<dbReference type="EMBL" id="JAHUTI010039502">
    <property type="protein sequence ID" value="MED6244347.1"/>
    <property type="molecule type" value="Genomic_DNA"/>
</dbReference>
<accession>A0ABU7B1G0</accession>
<proteinExistence type="predicted"/>
<protein>
    <submittedName>
        <fullName evidence="2">Uncharacterized protein</fullName>
    </submittedName>
</protein>
<name>A0ABU7B1G0_9TELE</name>
<reference evidence="2 3" key="1">
    <citation type="submission" date="2021-07" db="EMBL/GenBank/DDBJ databases">
        <authorList>
            <person name="Palmer J.M."/>
        </authorList>
    </citation>
    <scope>NUCLEOTIDE SEQUENCE [LARGE SCALE GENOMIC DNA]</scope>
    <source>
        <strain evidence="2 3">AT_MEX2019</strain>
        <tissue evidence="2">Muscle</tissue>
    </source>
</reference>
<evidence type="ECO:0000313" key="2">
    <source>
        <dbReference type="EMBL" id="MED6244347.1"/>
    </source>
</evidence>
<gene>
    <name evidence="2" type="ORF">ATANTOWER_005685</name>
</gene>
<sequence>MPKCAAALTHGACRRRRRRRRRKGGRTPTCLHIYPLTAALRDCCRGRHTDLCNKLMTDPLQVSKFYVPT</sequence>
<organism evidence="2 3">
    <name type="scientific">Ataeniobius toweri</name>
    <dbReference type="NCBI Taxonomy" id="208326"/>
    <lineage>
        <taxon>Eukaryota</taxon>
        <taxon>Metazoa</taxon>
        <taxon>Chordata</taxon>
        <taxon>Craniata</taxon>
        <taxon>Vertebrata</taxon>
        <taxon>Euteleostomi</taxon>
        <taxon>Actinopterygii</taxon>
        <taxon>Neopterygii</taxon>
        <taxon>Teleostei</taxon>
        <taxon>Neoteleostei</taxon>
        <taxon>Acanthomorphata</taxon>
        <taxon>Ovalentaria</taxon>
        <taxon>Atherinomorphae</taxon>
        <taxon>Cyprinodontiformes</taxon>
        <taxon>Goodeidae</taxon>
        <taxon>Ataeniobius</taxon>
    </lineage>
</organism>
<evidence type="ECO:0000256" key="1">
    <source>
        <dbReference type="SAM" id="MobiDB-lite"/>
    </source>
</evidence>
<comment type="caution">
    <text evidence="2">The sequence shown here is derived from an EMBL/GenBank/DDBJ whole genome shotgun (WGS) entry which is preliminary data.</text>
</comment>
<feature type="region of interest" description="Disordered" evidence="1">
    <location>
        <begin position="1"/>
        <end position="26"/>
    </location>
</feature>
<evidence type="ECO:0000313" key="3">
    <source>
        <dbReference type="Proteomes" id="UP001345963"/>
    </source>
</evidence>
<keyword evidence="3" id="KW-1185">Reference proteome</keyword>
<feature type="compositionally biased region" description="Basic residues" evidence="1">
    <location>
        <begin position="12"/>
        <end position="25"/>
    </location>
</feature>
<dbReference type="Proteomes" id="UP001345963">
    <property type="component" value="Unassembled WGS sequence"/>
</dbReference>